<evidence type="ECO:0000256" key="9">
    <source>
        <dbReference type="SAM" id="SignalP"/>
    </source>
</evidence>
<protein>
    <submittedName>
        <fullName evidence="10">Extracellular solute-binding protein family 1</fullName>
    </submittedName>
</protein>
<feature type="signal peptide" evidence="9">
    <location>
        <begin position="1"/>
        <end position="20"/>
    </location>
</feature>
<keyword evidence="11" id="KW-1185">Reference proteome</keyword>
<dbReference type="PANTHER" id="PTHR43649:SF33">
    <property type="entry name" value="POLYGALACTURONAN_RHAMNOGALACTURONAN-BINDING PROTEIN YTCQ"/>
    <property type="match status" value="1"/>
</dbReference>
<comment type="similarity">
    <text evidence="2">Belongs to the bacterial solute-binding protein 1 family.</text>
</comment>
<evidence type="ECO:0000256" key="3">
    <source>
        <dbReference type="ARBA" id="ARBA00022448"/>
    </source>
</evidence>
<accession>F4LJ96</accession>
<dbReference type="STRING" id="906968.Trebr_1922"/>
<dbReference type="AlphaFoldDB" id="F4LJ96"/>
<dbReference type="OrthoDB" id="358201at2"/>
<comment type="subcellular location">
    <subcellularLocation>
        <location evidence="1">Periplasm</location>
    </subcellularLocation>
</comment>
<gene>
    <name evidence="10" type="ordered locus">Trebr_1922</name>
</gene>
<dbReference type="PANTHER" id="PTHR43649">
    <property type="entry name" value="ARABINOSE-BINDING PROTEIN-RELATED"/>
    <property type="match status" value="1"/>
</dbReference>
<keyword evidence="3" id="KW-0813">Transport</keyword>
<feature type="chain" id="PRO_5003316640" evidence="9">
    <location>
        <begin position="21"/>
        <end position="441"/>
    </location>
</feature>
<proteinExistence type="inferred from homology"/>
<evidence type="ECO:0000256" key="7">
    <source>
        <dbReference type="ARBA" id="ARBA00023139"/>
    </source>
</evidence>
<dbReference type="Gene3D" id="3.40.190.10">
    <property type="entry name" value="Periplasmic binding protein-like II"/>
    <property type="match status" value="2"/>
</dbReference>
<dbReference type="SUPFAM" id="SSF53850">
    <property type="entry name" value="Periplasmic binding protein-like II"/>
    <property type="match status" value="1"/>
</dbReference>
<dbReference type="eggNOG" id="COG1653">
    <property type="taxonomic scope" value="Bacteria"/>
</dbReference>
<keyword evidence="7" id="KW-0564">Palmitate</keyword>
<evidence type="ECO:0000313" key="10">
    <source>
        <dbReference type="EMBL" id="AEE17341.1"/>
    </source>
</evidence>
<evidence type="ECO:0000313" key="11">
    <source>
        <dbReference type="Proteomes" id="UP000006546"/>
    </source>
</evidence>
<dbReference type="InterPro" id="IPR050490">
    <property type="entry name" value="Bact_solute-bd_prot1"/>
</dbReference>
<organism evidence="10 11">
    <name type="scientific">Treponema brennaborense (strain DSM 12168 / CIP 105900 / DD5/3)</name>
    <dbReference type="NCBI Taxonomy" id="906968"/>
    <lineage>
        <taxon>Bacteria</taxon>
        <taxon>Pseudomonadati</taxon>
        <taxon>Spirochaetota</taxon>
        <taxon>Spirochaetia</taxon>
        <taxon>Spirochaetales</taxon>
        <taxon>Treponemataceae</taxon>
        <taxon>Treponema</taxon>
    </lineage>
</organism>
<dbReference type="Proteomes" id="UP000006546">
    <property type="component" value="Chromosome"/>
</dbReference>
<dbReference type="InterPro" id="IPR006061">
    <property type="entry name" value="SBP_1_CS"/>
</dbReference>
<evidence type="ECO:0000256" key="8">
    <source>
        <dbReference type="ARBA" id="ARBA00023288"/>
    </source>
</evidence>
<evidence type="ECO:0000256" key="4">
    <source>
        <dbReference type="ARBA" id="ARBA00022475"/>
    </source>
</evidence>
<name>F4LJ96_TREBD</name>
<keyword evidence="8" id="KW-0449">Lipoprotein</keyword>
<dbReference type="HOGENOM" id="CLU_049575_0_0_12"/>
<dbReference type="PROSITE" id="PS01037">
    <property type="entry name" value="SBP_BACTERIAL_1"/>
    <property type="match status" value="1"/>
</dbReference>
<evidence type="ECO:0000256" key="2">
    <source>
        <dbReference type="ARBA" id="ARBA00008520"/>
    </source>
</evidence>
<keyword evidence="4" id="KW-1003">Cell membrane</keyword>
<keyword evidence="5 9" id="KW-0732">Signal</keyword>
<dbReference type="InterPro" id="IPR006059">
    <property type="entry name" value="SBP"/>
</dbReference>
<sequence length="441" mass="49043">MKKSIALLAVCIAVFGTLYATGSKESSAVGAATGEVSGDIIVLHHRTDMEDKFEEYKAQFAAVYPNVHVEFEAVHDYAGTVRTRMSTKSYGDVLMVVTAPPFNSDLGKFYEPMGSFADLNQKYDFLESAQQYYFDGIVYGVPINANAGGLLYNKQVFKKAGITEFPTTSDEFYACLAKIKKNTAAIPFFMNYPSKWTLTQWEGGRLAYAGDPDWGNKMIHMDAPFSKGMPHYELYKVMYEVVKRGLCEQDLLTSDWEKSKQDFVDGKIGVMNLGSWAISQFRDIAAKSGYDPDAVVGYMPYPVSHDGVVYAEPSLDYAIGVNKYSENKAAAKAWALWFANRSSYAKDNVAIPALKGSEFPAVLDSFKEVGVVFKTQLPAHEGEEGLLDKLDSESEIGLWQDPQKVRIVDAAMGTTKETFDDIMNDWNARWAKARKTLNVTP</sequence>
<dbReference type="GO" id="GO:0042597">
    <property type="term" value="C:periplasmic space"/>
    <property type="evidence" value="ECO:0007669"/>
    <property type="project" value="UniProtKB-SubCell"/>
</dbReference>
<dbReference type="Pfam" id="PF01547">
    <property type="entry name" value="SBP_bac_1"/>
    <property type="match status" value="1"/>
</dbReference>
<evidence type="ECO:0000256" key="6">
    <source>
        <dbReference type="ARBA" id="ARBA00023136"/>
    </source>
</evidence>
<evidence type="ECO:0000256" key="1">
    <source>
        <dbReference type="ARBA" id="ARBA00004418"/>
    </source>
</evidence>
<dbReference type="RefSeq" id="WP_013759045.1">
    <property type="nucleotide sequence ID" value="NC_015500.1"/>
</dbReference>
<reference evidence="11" key="1">
    <citation type="submission" date="2011-04" db="EMBL/GenBank/DDBJ databases">
        <title>The complete genome of Treponema brennaborense DSM 12168.</title>
        <authorList>
            <person name="Lucas S."/>
            <person name="Han J."/>
            <person name="Lapidus A."/>
            <person name="Bruce D."/>
            <person name="Goodwin L."/>
            <person name="Pitluck S."/>
            <person name="Peters L."/>
            <person name="Kyrpides N."/>
            <person name="Mavromatis K."/>
            <person name="Ivanova N."/>
            <person name="Mikhailova N."/>
            <person name="Pagani I."/>
            <person name="Teshima H."/>
            <person name="Detter J.C."/>
            <person name="Tapia R."/>
            <person name="Han C."/>
            <person name="Land M."/>
            <person name="Hauser L."/>
            <person name="Markowitz V."/>
            <person name="Cheng J.-F."/>
            <person name="Hugenholtz P."/>
            <person name="Woyke T."/>
            <person name="Wu D."/>
            <person name="Gronow S."/>
            <person name="Wellnitz S."/>
            <person name="Brambilla E."/>
            <person name="Klenk H.-P."/>
            <person name="Eisen J.A."/>
        </authorList>
    </citation>
    <scope>NUCLEOTIDE SEQUENCE [LARGE SCALE GENOMIC DNA]</scope>
    <source>
        <strain evidence="11">DSM 12168 / CIP 105900 / DD5/3</strain>
    </source>
</reference>
<dbReference type="KEGG" id="tbe:Trebr_1922"/>
<dbReference type="EMBL" id="CP002696">
    <property type="protein sequence ID" value="AEE17341.1"/>
    <property type="molecule type" value="Genomic_DNA"/>
</dbReference>
<dbReference type="GO" id="GO:0055085">
    <property type="term" value="P:transmembrane transport"/>
    <property type="evidence" value="ECO:0007669"/>
    <property type="project" value="InterPro"/>
</dbReference>
<evidence type="ECO:0000256" key="5">
    <source>
        <dbReference type="ARBA" id="ARBA00022729"/>
    </source>
</evidence>
<keyword evidence="6" id="KW-0472">Membrane</keyword>